<keyword evidence="2" id="KW-1185">Reference proteome</keyword>
<evidence type="ECO:0000313" key="1">
    <source>
        <dbReference type="EMBL" id="MED6246303.1"/>
    </source>
</evidence>
<evidence type="ECO:0000313" key="2">
    <source>
        <dbReference type="Proteomes" id="UP001345963"/>
    </source>
</evidence>
<organism evidence="1 2">
    <name type="scientific">Ataeniobius toweri</name>
    <dbReference type="NCBI Taxonomy" id="208326"/>
    <lineage>
        <taxon>Eukaryota</taxon>
        <taxon>Metazoa</taxon>
        <taxon>Chordata</taxon>
        <taxon>Craniata</taxon>
        <taxon>Vertebrata</taxon>
        <taxon>Euteleostomi</taxon>
        <taxon>Actinopterygii</taxon>
        <taxon>Neopterygii</taxon>
        <taxon>Teleostei</taxon>
        <taxon>Neoteleostei</taxon>
        <taxon>Acanthomorphata</taxon>
        <taxon>Ovalentaria</taxon>
        <taxon>Atherinomorphae</taxon>
        <taxon>Cyprinodontiformes</taxon>
        <taxon>Goodeidae</taxon>
        <taxon>Ataeniobius</taxon>
    </lineage>
</organism>
<reference evidence="1 2" key="1">
    <citation type="submission" date="2021-07" db="EMBL/GenBank/DDBJ databases">
        <authorList>
            <person name="Palmer J.M."/>
        </authorList>
    </citation>
    <scope>NUCLEOTIDE SEQUENCE [LARGE SCALE GENOMIC DNA]</scope>
    <source>
        <strain evidence="1 2">AT_MEX2019</strain>
        <tissue evidence="1">Muscle</tissue>
    </source>
</reference>
<accession>A0ABU7B7E4</accession>
<comment type="caution">
    <text evidence="1">The sequence shown here is derived from an EMBL/GenBank/DDBJ whole genome shotgun (WGS) entry which is preliminary data.</text>
</comment>
<protein>
    <submittedName>
        <fullName evidence="1">Uncharacterized protein</fullName>
    </submittedName>
</protein>
<sequence length="100" mass="11625">MEARIILDKKLTRGFSFILLTGQTHEKLNELKAYWDKITSRFTFLIEGPDTPLKKNPRRFSKETKFSSLFCSSQLLTVCLIFPLLPKEEKPTIPEFVMDA</sequence>
<dbReference type="EMBL" id="JAHUTI010042584">
    <property type="protein sequence ID" value="MED6246303.1"/>
    <property type="molecule type" value="Genomic_DNA"/>
</dbReference>
<gene>
    <name evidence="1" type="ORF">ATANTOWER_015667</name>
</gene>
<name>A0ABU7B7E4_9TELE</name>
<dbReference type="Proteomes" id="UP001345963">
    <property type="component" value="Unassembled WGS sequence"/>
</dbReference>
<proteinExistence type="predicted"/>